<evidence type="ECO:0000313" key="2">
    <source>
        <dbReference type="Proteomes" id="UP001617702"/>
    </source>
</evidence>
<accession>A0ABW8H216</accession>
<proteinExistence type="predicted"/>
<comment type="caution">
    <text evidence="1">The sequence shown here is derived from an EMBL/GenBank/DDBJ whole genome shotgun (WGS) entry which is preliminary data.</text>
</comment>
<organism evidence="1 2">
    <name type="scientific">Pectobacterium jejuense</name>
    <dbReference type="NCBI Taxonomy" id="2974022"/>
    <lineage>
        <taxon>Bacteria</taxon>
        <taxon>Pseudomonadati</taxon>
        <taxon>Pseudomonadota</taxon>
        <taxon>Gammaproteobacteria</taxon>
        <taxon>Enterobacterales</taxon>
        <taxon>Pectobacteriaceae</taxon>
        <taxon>Pectobacterium</taxon>
    </lineage>
</organism>
<gene>
    <name evidence="1" type="ORF">ACIPUH_19795</name>
</gene>
<dbReference type="EMBL" id="JBIXLB010000011">
    <property type="protein sequence ID" value="MFJ5515029.1"/>
    <property type="molecule type" value="Genomic_DNA"/>
</dbReference>
<keyword evidence="2" id="KW-1185">Reference proteome</keyword>
<reference evidence="1 2" key="1">
    <citation type="submission" date="2024-10" db="EMBL/GenBank/DDBJ databases">
        <authorList>
            <person name="Lu C.-H."/>
        </authorList>
    </citation>
    <scope>NUCLEOTIDE SEQUENCE [LARGE SCALE GENOMIC DNA]</scope>
    <source>
        <strain evidence="1 2">22LXZD03-01</strain>
    </source>
</reference>
<dbReference type="Proteomes" id="UP001617702">
    <property type="component" value="Unassembled WGS sequence"/>
</dbReference>
<sequence>MLTTVETEQGIATLSNDTLRALAREHHLLVLRGVSSGFSEQ</sequence>
<name>A0ABW8H216_9GAMM</name>
<evidence type="ECO:0000313" key="1">
    <source>
        <dbReference type="EMBL" id="MFJ5515029.1"/>
    </source>
</evidence>
<dbReference type="RefSeq" id="WP_400355914.1">
    <property type="nucleotide sequence ID" value="NZ_JBIXLA010000010.1"/>
</dbReference>
<protein>
    <submittedName>
        <fullName evidence="1">Uncharacterized protein</fullName>
    </submittedName>
</protein>